<sequence length="369" mass="42614">MACTTLNPHSTVQDDEEASRAKPLIQISKLDFELFQGKLISKEPFWVALQPFLLSRGYKLRPRYQPDWIPSWRNHDGPISHIYTFEDALPITRGNLLDAVRVRDGAKVVFKCVDTSTEEIPIGRYLSSPSLSSNPRNRSVPILDVIPLPNDDSQALIVMPLLLHFTELPFRRVGEVAEAIGQYLQGLKFMHEHNIAHRDACYFNLMMDGSKVIPKGFHFFRPYTHDGVTFKLDWRERGSVKPNKYYFIDFGLSSRYPAHIQGIRDTGILGQDRSVPEASITVPYDPFKVDVYQLGNVILELVKEYDGLEPFLKLGQAMTRRSPDERPSPSEALKQLKQLSWWELRRRVWKRDTDLLIRFLVKFCGANYY</sequence>
<reference evidence="2" key="1">
    <citation type="submission" date="2018-04" db="EMBL/GenBank/DDBJ databases">
        <title>Whole genome sequencing of Hypsizygus marmoreus.</title>
        <authorList>
            <person name="Choi I.-G."/>
            <person name="Min B."/>
            <person name="Kim J.-G."/>
            <person name="Kim S."/>
            <person name="Oh Y.-L."/>
            <person name="Kong W.-S."/>
            <person name="Park H."/>
            <person name="Jeong J."/>
            <person name="Song E.-S."/>
        </authorList>
    </citation>
    <scope>NUCLEOTIDE SEQUENCE [LARGE SCALE GENOMIC DNA]</scope>
    <source>
        <strain evidence="2">51987-8</strain>
    </source>
</reference>
<feature type="domain" description="Protein kinase" evidence="1">
    <location>
        <begin position="1"/>
        <end position="369"/>
    </location>
</feature>
<dbReference type="PROSITE" id="PS50011">
    <property type="entry name" value="PROTEIN_KINASE_DOM"/>
    <property type="match status" value="1"/>
</dbReference>
<dbReference type="EMBL" id="LUEZ02000013">
    <property type="protein sequence ID" value="RDB27810.1"/>
    <property type="molecule type" value="Genomic_DNA"/>
</dbReference>
<name>A0A369K2U3_HYPMA</name>
<accession>A0A369K2U3</accession>
<dbReference type="InterPro" id="IPR000719">
    <property type="entry name" value="Prot_kinase_dom"/>
</dbReference>
<gene>
    <name evidence="2" type="ORF">Hypma_002172</name>
</gene>
<dbReference type="InParanoid" id="A0A369K2U3"/>
<evidence type="ECO:0000259" key="1">
    <source>
        <dbReference type="PROSITE" id="PS50011"/>
    </source>
</evidence>
<dbReference type="GO" id="GO:0004672">
    <property type="term" value="F:protein kinase activity"/>
    <property type="evidence" value="ECO:0007669"/>
    <property type="project" value="InterPro"/>
</dbReference>
<protein>
    <recommendedName>
        <fullName evidence="1">Protein kinase domain-containing protein</fullName>
    </recommendedName>
</protein>
<proteinExistence type="predicted"/>
<dbReference type="OrthoDB" id="5987198at2759"/>
<organism evidence="2 3">
    <name type="scientific">Hypsizygus marmoreus</name>
    <name type="common">White beech mushroom</name>
    <name type="synonym">Agaricus marmoreus</name>
    <dbReference type="NCBI Taxonomy" id="39966"/>
    <lineage>
        <taxon>Eukaryota</taxon>
        <taxon>Fungi</taxon>
        <taxon>Dikarya</taxon>
        <taxon>Basidiomycota</taxon>
        <taxon>Agaricomycotina</taxon>
        <taxon>Agaricomycetes</taxon>
        <taxon>Agaricomycetidae</taxon>
        <taxon>Agaricales</taxon>
        <taxon>Tricholomatineae</taxon>
        <taxon>Lyophyllaceae</taxon>
        <taxon>Hypsizygus</taxon>
    </lineage>
</organism>
<dbReference type="Gene3D" id="1.10.510.10">
    <property type="entry name" value="Transferase(Phosphotransferase) domain 1"/>
    <property type="match status" value="1"/>
</dbReference>
<dbReference type="Proteomes" id="UP000076154">
    <property type="component" value="Unassembled WGS sequence"/>
</dbReference>
<evidence type="ECO:0000313" key="2">
    <source>
        <dbReference type="EMBL" id="RDB27810.1"/>
    </source>
</evidence>
<dbReference type="GO" id="GO:0005524">
    <property type="term" value="F:ATP binding"/>
    <property type="evidence" value="ECO:0007669"/>
    <property type="project" value="InterPro"/>
</dbReference>
<keyword evidence="3" id="KW-1185">Reference proteome</keyword>
<comment type="caution">
    <text evidence="2">The sequence shown here is derived from an EMBL/GenBank/DDBJ whole genome shotgun (WGS) entry which is preliminary data.</text>
</comment>
<dbReference type="AlphaFoldDB" id="A0A369K2U3"/>
<evidence type="ECO:0000313" key="3">
    <source>
        <dbReference type="Proteomes" id="UP000076154"/>
    </source>
</evidence>
<dbReference type="InterPro" id="IPR011009">
    <property type="entry name" value="Kinase-like_dom_sf"/>
</dbReference>
<dbReference type="SUPFAM" id="SSF56112">
    <property type="entry name" value="Protein kinase-like (PK-like)"/>
    <property type="match status" value="1"/>
</dbReference>